<evidence type="ECO:0000313" key="5">
    <source>
        <dbReference type="Proteomes" id="UP000564536"/>
    </source>
</evidence>
<accession>A0A1S7FVN8</accession>
<feature type="transmembrane region" description="Helical" evidence="1">
    <location>
        <begin position="59"/>
        <end position="77"/>
    </location>
</feature>
<keyword evidence="1" id="KW-1133">Transmembrane helix</keyword>
<reference evidence="3 5" key="3">
    <citation type="submission" date="2020-03" db="EMBL/GenBank/DDBJ databases">
        <title>Soil Listeria distribution.</title>
        <authorList>
            <person name="Liao J."/>
            <person name="Wiedmann M."/>
        </authorList>
    </citation>
    <scope>NUCLEOTIDE SEQUENCE [LARGE SCALE GENOMIC DNA]</scope>
    <source>
        <strain evidence="3 5">FSL L7-1523</strain>
    </source>
</reference>
<dbReference type="AlphaFoldDB" id="A0A1S7FVN8"/>
<feature type="transmembrane region" description="Helical" evidence="1">
    <location>
        <begin position="6"/>
        <end position="26"/>
    </location>
</feature>
<feature type="transmembrane region" description="Helical" evidence="1">
    <location>
        <begin position="33"/>
        <end position="53"/>
    </location>
</feature>
<reference evidence="4" key="1">
    <citation type="submission" date="2015-03" db="EMBL/GenBank/DDBJ databases">
        <authorList>
            <person name="Ferrari E."/>
            <person name="Walter M.C."/>
            <person name="Huptas C."/>
            <person name="Scherer S."/>
            <person name="Mueller-Herbst S."/>
        </authorList>
    </citation>
    <scope>NUCLEOTIDE SEQUENCE [LARGE SCALE GENOMIC DNA]</scope>
    <source>
        <strain evidence="4">LWP01</strain>
    </source>
</reference>
<evidence type="ECO:0000256" key="1">
    <source>
        <dbReference type="SAM" id="Phobius"/>
    </source>
</evidence>
<evidence type="ECO:0000313" key="2">
    <source>
        <dbReference type="EMBL" id="AQY51516.1"/>
    </source>
</evidence>
<evidence type="ECO:0000313" key="4">
    <source>
        <dbReference type="Proteomes" id="UP000223060"/>
    </source>
</evidence>
<dbReference type="Proteomes" id="UP000223060">
    <property type="component" value="Chromosome"/>
</dbReference>
<dbReference type="KEGG" id="lwi:UE46_11045"/>
<sequence length="95" mass="11108">MDFVITVSQLFWFVFIALASHVFDFIPKHRGRAWITLIVLGLRIYWSIFLLGIGIQATIILVAFEMLTVFIATIYTAKTKDERKNYKTNAYFLKK</sequence>
<reference evidence="2" key="2">
    <citation type="submission" date="2015-03" db="EMBL/GenBank/DDBJ databases">
        <authorList>
            <person name="Murphy D."/>
        </authorList>
    </citation>
    <scope>NUCLEOTIDE SEQUENCE [LARGE SCALE GENOMIC DNA]</scope>
    <source>
        <strain evidence="2">WS 4560</strain>
    </source>
</reference>
<dbReference type="EMBL" id="CP011102">
    <property type="protein sequence ID" value="AQY51516.1"/>
    <property type="molecule type" value="Genomic_DNA"/>
</dbReference>
<organism evidence="2 4">
    <name type="scientific">Listeria weihenstephanensis</name>
    <dbReference type="NCBI Taxonomy" id="1006155"/>
    <lineage>
        <taxon>Bacteria</taxon>
        <taxon>Bacillati</taxon>
        <taxon>Bacillota</taxon>
        <taxon>Bacilli</taxon>
        <taxon>Bacillales</taxon>
        <taxon>Listeriaceae</taxon>
        <taxon>Listeria</taxon>
    </lineage>
</organism>
<dbReference type="EMBL" id="JAARRL010000016">
    <property type="protein sequence ID" value="MBC1501049.1"/>
    <property type="molecule type" value="Genomic_DNA"/>
</dbReference>
<dbReference type="Proteomes" id="UP000564536">
    <property type="component" value="Unassembled WGS sequence"/>
</dbReference>
<evidence type="ECO:0000313" key="3">
    <source>
        <dbReference type="EMBL" id="MBC1501049.1"/>
    </source>
</evidence>
<gene>
    <name evidence="3" type="ORF">HB943_10585</name>
    <name evidence="2" type="ORF">UE46_11045</name>
</gene>
<protein>
    <submittedName>
        <fullName evidence="2">Uncharacterized protein</fullName>
    </submittedName>
</protein>
<keyword evidence="1" id="KW-0812">Transmembrane</keyword>
<keyword evidence="1" id="KW-0472">Membrane</keyword>
<proteinExistence type="predicted"/>
<keyword evidence="4" id="KW-1185">Reference proteome</keyword>
<name>A0A1S7FVN8_9LIST</name>
<dbReference type="RefSeq" id="WP_036060822.1">
    <property type="nucleotide sequence ID" value="NZ_CP011102.1"/>
</dbReference>